<comment type="similarity">
    <text evidence="1 6">Belongs to the TRAFAC class translation factor GTPase superfamily. Classic translation factor GTPase family. EF-G/EF-2 subfamily.</text>
</comment>
<feature type="binding site" evidence="6">
    <location>
        <begin position="135"/>
        <end position="138"/>
    </location>
    <ligand>
        <name>GTP</name>
        <dbReference type="ChEBI" id="CHEBI:37565"/>
    </ligand>
</feature>
<keyword evidence="6" id="KW-0963">Cytoplasm</keyword>
<evidence type="ECO:0000256" key="4">
    <source>
        <dbReference type="ARBA" id="ARBA00022917"/>
    </source>
</evidence>
<dbReference type="PRINTS" id="PR00315">
    <property type="entry name" value="ELONGATNFCT"/>
</dbReference>
<dbReference type="Gene3D" id="3.30.70.240">
    <property type="match status" value="1"/>
</dbReference>
<dbReference type="Pfam" id="PF14492">
    <property type="entry name" value="EFG_III"/>
    <property type="match status" value="1"/>
</dbReference>
<dbReference type="Gene3D" id="3.40.50.300">
    <property type="entry name" value="P-loop containing nucleotide triphosphate hydrolases"/>
    <property type="match status" value="1"/>
</dbReference>
<organism evidence="9 10">
    <name type="scientific">Candidatus Ozemobacter sibiricus</name>
    <dbReference type="NCBI Taxonomy" id="2268124"/>
    <lineage>
        <taxon>Bacteria</taxon>
        <taxon>Candidatus Ozemobacteria</taxon>
        <taxon>Candidatus Ozemobacterales</taxon>
        <taxon>Candidatus Ozemobacteraceae</taxon>
        <taxon>Candidatus Ozemobacter</taxon>
    </lineage>
</organism>
<dbReference type="InterPro" id="IPR041095">
    <property type="entry name" value="EFG_II"/>
</dbReference>
<reference evidence="9 10" key="1">
    <citation type="submission" date="2018-05" db="EMBL/GenBank/DDBJ databases">
        <title>A metagenomic window into the 2 km-deep terrestrial subsurface aquifer revealed taxonomically and functionally diverse microbial community comprising novel uncultured bacterial lineages.</title>
        <authorList>
            <person name="Kadnikov V.V."/>
            <person name="Mardanov A.V."/>
            <person name="Beletsky A.V."/>
            <person name="Banks D."/>
            <person name="Pimenov N.V."/>
            <person name="Frank Y.A."/>
            <person name="Karnachuk O.V."/>
            <person name="Ravin N.V."/>
        </authorList>
    </citation>
    <scope>NUCLEOTIDE SEQUENCE [LARGE SCALE GENOMIC DNA]</scope>
    <source>
        <strain evidence="9">BY5</strain>
    </source>
</reference>
<dbReference type="InterPro" id="IPR053905">
    <property type="entry name" value="EF-G-like_DII"/>
</dbReference>
<dbReference type="FunFam" id="2.40.30.10:FF:000006">
    <property type="entry name" value="Elongation factor G"/>
    <property type="match status" value="1"/>
</dbReference>
<dbReference type="Proteomes" id="UP000252355">
    <property type="component" value="Unassembled WGS sequence"/>
</dbReference>
<dbReference type="CDD" id="cd01434">
    <property type="entry name" value="EFG_mtEFG1_IV"/>
    <property type="match status" value="1"/>
</dbReference>
<keyword evidence="3 6" id="KW-0251">Elongation factor</keyword>
<dbReference type="InterPro" id="IPR027417">
    <property type="entry name" value="P-loop_NTPase"/>
</dbReference>
<dbReference type="NCBIfam" id="NF009381">
    <property type="entry name" value="PRK12740.1-5"/>
    <property type="match status" value="1"/>
</dbReference>
<dbReference type="SUPFAM" id="SSF50447">
    <property type="entry name" value="Translation proteins"/>
    <property type="match status" value="1"/>
</dbReference>
<evidence type="ECO:0000256" key="6">
    <source>
        <dbReference type="HAMAP-Rule" id="MF_00054"/>
    </source>
</evidence>
<dbReference type="InterPro" id="IPR047872">
    <property type="entry name" value="EFG_IV"/>
</dbReference>
<sequence>MNARDAMKKIRNIGIIAHIDAGKTTTTERILFYTGRNYKMGEVHEGTATMDWMIQEQERGITITSAATKCHWLDCDINIIDTPGHVDFTAEVERSLRVLDGAVVVFCGVAGVQPQSETVWRQADKYGVPRLAFINKMDRVGACFKRSVQQIKERLRARPVPVNIPIGAEDRFRGHIDLVEMQACLWPADGDDDLGATFERGPIPAELQAEAQEARDFLLETLSAYNDEILEKYLEDQPIEAAVIRQTLRDATIKGKIVPVLAGAAFKNKGVQALLDAIAWYLPSPLDVPPVQGHHPKTQALIERTPDPQGPFTALVFKIATDPHVGKLVYIRVYSGTMKTGGQIFNVGRGSKERLGRLLQMHANQRQEIDKIQAGDIVAVVGLKKVATGDTLTDEDHPILLEAIRFPDTVISVAIEAANQAELAKLSQVLNALMEEDPTFRATIDEETGQTIISGMGELHLEVIVDRITRDFGVKATVGRPQVAYKEGIRAAARGEARHVKQTGGHGQYGHVIVQVEPLPRGKGFEFVDATKGNDIPRPFIKAIEQGARDALNDGVLAGYPVVDVKVTLLGGSSHEVDSSDLAFRIAAFEAVKDALLKASPVLLEPYMKVEIETPEQYMGDIIGNMQARRGKVVQVEMRNDIRIIDCQAPLSDMFGYSTQLRSLSQGRACFTMEVLHYDEVPDSVSEKILGGFGFRKPTPQAAAG</sequence>
<dbReference type="Gene3D" id="3.30.230.10">
    <property type="match status" value="1"/>
</dbReference>
<evidence type="ECO:0000256" key="1">
    <source>
        <dbReference type="ARBA" id="ARBA00005870"/>
    </source>
</evidence>
<protein>
    <recommendedName>
        <fullName evidence="6 7">Elongation factor G</fullName>
        <shortName evidence="6">EF-G</shortName>
    </recommendedName>
</protein>
<dbReference type="PROSITE" id="PS00301">
    <property type="entry name" value="G_TR_1"/>
    <property type="match status" value="1"/>
</dbReference>
<dbReference type="FunFam" id="3.30.70.870:FF:000001">
    <property type="entry name" value="Elongation factor G"/>
    <property type="match status" value="1"/>
</dbReference>
<feature type="binding site" evidence="6">
    <location>
        <begin position="81"/>
        <end position="85"/>
    </location>
    <ligand>
        <name>GTP</name>
        <dbReference type="ChEBI" id="CHEBI:37565"/>
    </ligand>
</feature>
<dbReference type="CDD" id="cd03713">
    <property type="entry name" value="EFG_mtEFG_C"/>
    <property type="match status" value="1"/>
</dbReference>
<comment type="caution">
    <text evidence="9">The sequence shown here is derived from an EMBL/GenBank/DDBJ whole genome shotgun (WGS) entry which is preliminary data.</text>
</comment>
<dbReference type="Pfam" id="PF03764">
    <property type="entry name" value="EFG_IV"/>
    <property type="match status" value="1"/>
</dbReference>
<dbReference type="AlphaFoldDB" id="A0A367ZK48"/>
<dbReference type="GO" id="GO:0005525">
    <property type="term" value="F:GTP binding"/>
    <property type="evidence" value="ECO:0007669"/>
    <property type="project" value="UniProtKB-UniRule"/>
</dbReference>
<dbReference type="InterPro" id="IPR020568">
    <property type="entry name" value="Ribosomal_Su5_D2-typ_SF"/>
</dbReference>
<dbReference type="NCBIfam" id="TIGR00484">
    <property type="entry name" value="EF-G"/>
    <property type="match status" value="1"/>
</dbReference>
<comment type="function">
    <text evidence="6">Catalyzes the GTP-dependent ribosomal translocation step during translation elongation. During this step, the ribosome changes from the pre-translocational (PRE) to the post-translocational (POST) state as the newly formed A-site-bound peptidyl-tRNA and P-site-bound deacylated tRNA move to the P and E sites, respectively. Catalyzes the coordinated movement of the two tRNA molecules, the mRNA and conformational changes in the ribosome.</text>
</comment>
<dbReference type="InterPro" id="IPR031157">
    <property type="entry name" value="G_TR_CS"/>
</dbReference>
<dbReference type="EMBL" id="QOQW01000022">
    <property type="protein sequence ID" value="RCK78476.1"/>
    <property type="molecule type" value="Genomic_DNA"/>
</dbReference>
<dbReference type="InterPro" id="IPR000795">
    <property type="entry name" value="T_Tr_GTP-bd_dom"/>
</dbReference>
<dbReference type="SUPFAM" id="SSF52540">
    <property type="entry name" value="P-loop containing nucleoside triphosphate hydrolases"/>
    <property type="match status" value="1"/>
</dbReference>
<dbReference type="FunFam" id="3.40.50.300:FF:000029">
    <property type="entry name" value="Elongation factor G"/>
    <property type="match status" value="1"/>
</dbReference>
<accession>A0A367ZK48</accession>
<dbReference type="Gene3D" id="3.30.70.870">
    <property type="entry name" value="Elongation Factor G (Translational Gtpase), domain 3"/>
    <property type="match status" value="1"/>
</dbReference>
<dbReference type="InterPro" id="IPR005225">
    <property type="entry name" value="Small_GTP-bd"/>
</dbReference>
<keyword evidence="4 6" id="KW-0648">Protein biosynthesis</keyword>
<dbReference type="Pfam" id="PF00679">
    <property type="entry name" value="EFG_C"/>
    <property type="match status" value="1"/>
</dbReference>
<dbReference type="FunFam" id="3.30.230.10:FF:000003">
    <property type="entry name" value="Elongation factor G"/>
    <property type="match status" value="1"/>
</dbReference>
<dbReference type="InterPro" id="IPR014721">
    <property type="entry name" value="Ribsml_uS5_D2-typ_fold_subgr"/>
</dbReference>
<dbReference type="InterPro" id="IPR000640">
    <property type="entry name" value="EFG_V-like"/>
</dbReference>
<keyword evidence="2 6" id="KW-0547">Nucleotide-binding</keyword>
<feature type="binding site" evidence="6">
    <location>
        <begin position="17"/>
        <end position="24"/>
    </location>
    <ligand>
        <name>GTP</name>
        <dbReference type="ChEBI" id="CHEBI:37565"/>
    </ligand>
</feature>
<evidence type="ECO:0000256" key="5">
    <source>
        <dbReference type="ARBA" id="ARBA00023134"/>
    </source>
</evidence>
<dbReference type="SMART" id="SM00889">
    <property type="entry name" value="EFG_IV"/>
    <property type="match status" value="1"/>
</dbReference>
<keyword evidence="5 6" id="KW-0342">GTP-binding</keyword>
<dbReference type="GO" id="GO:0032790">
    <property type="term" value="P:ribosome disassembly"/>
    <property type="evidence" value="ECO:0007669"/>
    <property type="project" value="TreeGrafter"/>
</dbReference>
<dbReference type="PROSITE" id="PS51722">
    <property type="entry name" value="G_TR_2"/>
    <property type="match status" value="1"/>
</dbReference>
<proteinExistence type="inferred from homology"/>
<dbReference type="NCBIfam" id="TIGR00231">
    <property type="entry name" value="small_GTP"/>
    <property type="match status" value="1"/>
</dbReference>
<evidence type="ECO:0000313" key="9">
    <source>
        <dbReference type="EMBL" id="RCK78476.1"/>
    </source>
</evidence>
<dbReference type="GO" id="GO:0003746">
    <property type="term" value="F:translation elongation factor activity"/>
    <property type="evidence" value="ECO:0007669"/>
    <property type="project" value="UniProtKB-UniRule"/>
</dbReference>
<dbReference type="HAMAP" id="MF_00054_B">
    <property type="entry name" value="EF_G_EF_2_B"/>
    <property type="match status" value="1"/>
</dbReference>
<evidence type="ECO:0000256" key="2">
    <source>
        <dbReference type="ARBA" id="ARBA00022741"/>
    </source>
</evidence>
<evidence type="ECO:0000256" key="7">
    <source>
        <dbReference type="NCBIfam" id="TIGR00484"/>
    </source>
</evidence>
<dbReference type="InterPro" id="IPR004540">
    <property type="entry name" value="Transl_elong_EFG/EF2"/>
</dbReference>
<gene>
    <name evidence="6" type="primary">fusA</name>
    <name evidence="9" type="ORF">OZSIB_1396</name>
</gene>
<dbReference type="NCBIfam" id="NF009379">
    <property type="entry name" value="PRK12740.1-3"/>
    <property type="match status" value="1"/>
</dbReference>
<dbReference type="SMART" id="SM00838">
    <property type="entry name" value="EFG_C"/>
    <property type="match status" value="1"/>
</dbReference>
<dbReference type="FunFam" id="3.30.70.240:FF:000001">
    <property type="entry name" value="Elongation factor G"/>
    <property type="match status" value="1"/>
</dbReference>
<evidence type="ECO:0000313" key="10">
    <source>
        <dbReference type="Proteomes" id="UP000252355"/>
    </source>
</evidence>
<dbReference type="CDD" id="cd16262">
    <property type="entry name" value="EFG_III"/>
    <property type="match status" value="1"/>
</dbReference>
<dbReference type="PANTHER" id="PTHR43261:SF1">
    <property type="entry name" value="RIBOSOME-RELEASING FACTOR 2, MITOCHONDRIAL"/>
    <property type="match status" value="1"/>
</dbReference>
<dbReference type="CDD" id="cd01886">
    <property type="entry name" value="EF-G"/>
    <property type="match status" value="1"/>
</dbReference>
<dbReference type="InterPro" id="IPR035647">
    <property type="entry name" value="EFG_III/V"/>
</dbReference>
<dbReference type="Gene3D" id="2.40.30.10">
    <property type="entry name" value="Translation factors"/>
    <property type="match status" value="1"/>
</dbReference>
<dbReference type="Pfam" id="PF00009">
    <property type="entry name" value="GTP_EFTU"/>
    <property type="match status" value="1"/>
</dbReference>
<evidence type="ECO:0000256" key="3">
    <source>
        <dbReference type="ARBA" id="ARBA00022768"/>
    </source>
</evidence>
<dbReference type="SUPFAM" id="SSF54211">
    <property type="entry name" value="Ribosomal protein S5 domain 2-like"/>
    <property type="match status" value="1"/>
</dbReference>
<evidence type="ECO:0000259" key="8">
    <source>
        <dbReference type="PROSITE" id="PS51722"/>
    </source>
</evidence>
<dbReference type="CDD" id="cd04088">
    <property type="entry name" value="EFG_mtEFG_II"/>
    <property type="match status" value="1"/>
</dbReference>
<name>A0A367ZK48_9BACT</name>
<dbReference type="InterPro" id="IPR035649">
    <property type="entry name" value="EFG_V"/>
</dbReference>
<dbReference type="GO" id="GO:0003924">
    <property type="term" value="F:GTPase activity"/>
    <property type="evidence" value="ECO:0007669"/>
    <property type="project" value="InterPro"/>
</dbReference>
<dbReference type="InterPro" id="IPR009000">
    <property type="entry name" value="Transl_B-barrel_sf"/>
</dbReference>
<comment type="subcellular location">
    <subcellularLocation>
        <location evidence="6">Cytoplasm</location>
    </subcellularLocation>
</comment>
<dbReference type="SUPFAM" id="SSF54980">
    <property type="entry name" value="EF-G C-terminal domain-like"/>
    <property type="match status" value="2"/>
</dbReference>
<dbReference type="InterPro" id="IPR009022">
    <property type="entry name" value="EFG_III"/>
</dbReference>
<dbReference type="GO" id="GO:0005737">
    <property type="term" value="C:cytoplasm"/>
    <property type="evidence" value="ECO:0007669"/>
    <property type="project" value="UniProtKB-SubCell"/>
</dbReference>
<feature type="domain" description="Tr-type G" evidence="8">
    <location>
        <begin position="8"/>
        <end position="286"/>
    </location>
</feature>
<dbReference type="Pfam" id="PF22042">
    <property type="entry name" value="EF-G_D2"/>
    <property type="match status" value="1"/>
</dbReference>
<dbReference type="PANTHER" id="PTHR43261">
    <property type="entry name" value="TRANSLATION ELONGATION FACTOR G-RELATED"/>
    <property type="match status" value="1"/>
</dbReference>
<dbReference type="InterPro" id="IPR005517">
    <property type="entry name" value="Transl_elong_EFG/EF2_IV"/>
</dbReference>